<organism evidence="1 2">
    <name type="scientific">Myceligenerans salitolerans</name>
    <dbReference type="NCBI Taxonomy" id="1230528"/>
    <lineage>
        <taxon>Bacteria</taxon>
        <taxon>Bacillati</taxon>
        <taxon>Actinomycetota</taxon>
        <taxon>Actinomycetes</taxon>
        <taxon>Micrococcales</taxon>
        <taxon>Promicromonosporaceae</taxon>
        <taxon>Myceligenerans</taxon>
    </lineage>
</organism>
<dbReference type="InterPro" id="IPR036412">
    <property type="entry name" value="HAD-like_sf"/>
</dbReference>
<proteinExistence type="predicted"/>
<sequence length="206" mass="22293">METVVLDFGNVLVGWDPYAAYAHHTDASGRAWTTADIDAFFDEVGFAALNHEADSGRPFADIVAQLERTHPHRSADLAVYVDRYAETLTGPVPGSEDLVKDLAGLGLRLYGLTNWSAETFRHAEPAAPAIGLLHGVLVSGRVGLAKPDVRIYQHLAESFDVDPARAVFVDDKQENVDAARACGFHAIRFTDVAAARQELVRLGVAV</sequence>
<dbReference type="Gene3D" id="3.40.50.1000">
    <property type="entry name" value="HAD superfamily/HAD-like"/>
    <property type="match status" value="1"/>
</dbReference>
<dbReference type="CDD" id="cd02603">
    <property type="entry name" value="HAD_sEH-N_like"/>
    <property type="match status" value="1"/>
</dbReference>
<dbReference type="SUPFAM" id="SSF56784">
    <property type="entry name" value="HAD-like"/>
    <property type="match status" value="1"/>
</dbReference>
<accession>A0ABS3IB29</accession>
<dbReference type="InterPro" id="IPR023198">
    <property type="entry name" value="PGP-like_dom2"/>
</dbReference>
<comment type="caution">
    <text evidence="1">The sequence shown here is derived from an EMBL/GenBank/DDBJ whole genome shotgun (WGS) entry which is preliminary data.</text>
</comment>
<dbReference type="PANTHER" id="PTHR43611:SF3">
    <property type="entry name" value="FLAVIN MONONUCLEOTIDE HYDROLASE 1, CHLOROPLATIC"/>
    <property type="match status" value="1"/>
</dbReference>
<evidence type="ECO:0000313" key="2">
    <source>
        <dbReference type="Proteomes" id="UP000664617"/>
    </source>
</evidence>
<dbReference type="InterPro" id="IPR006439">
    <property type="entry name" value="HAD-SF_hydro_IA"/>
</dbReference>
<protein>
    <submittedName>
        <fullName evidence="1">HAD family phosphatase</fullName>
    </submittedName>
</protein>
<dbReference type="Gene3D" id="1.10.150.240">
    <property type="entry name" value="Putative phosphatase, domain 2"/>
    <property type="match status" value="1"/>
</dbReference>
<name>A0ABS3IB29_9MICO</name>
<dbReference type="PANTHER" id="PTHR43611">
    <property type="entry name" value="ALPHA-D-GLUCOSE 1-PHOSPHATE PHOSPHATASE"/>
    <property type="match status" value="1"/>
</dbReference>
<evidence type="ECO:0000313" key="1">
    <source>
        <dbReference type="EMBL" id="MBO0610164.1"/>
    </source>
</evidence>
<dbReference type="Proteomes" id="UP000664617">
    <property type="component" value="Unassembled WGS sequence"/>
</dbReference>
<reference evidence="1 2" key="1">
    <citation type="submission" date="2021-03" db="EMBL/GenBank/DDBJ databases">
        <authorList>
            <person name="Xin L."/>
        </authorList>
    </citation>
    <scope>NUCLEOTIDE SEQUENCE [LARGE SCALE GENOMIC DNA]</scope>
    <source>
        <strain evidence="1 2">XHU 5031</strain>
    </source>
</reference>
<dbReference type="NCBIfam" id="TIGR01509">
    <property type="entry name" value="HAD-SF-IA-v3"/>
    <property type="match status" value="1"/>
</dbReference>
<keyword evidence="2" id="KW-1185">Reference proteome</keyword>
<reference evidence="2" key="2">
    <citation type="submission" date="2023-07" db="EMBL/GenBank/DDBJ databases">
        <title>Myceligenerans salitolerans sp. nov., a halotolerant actinomycete isolated from a salt lake in Xinjiang, China.</title>
        <authorList>
            <person name="Guan T."/>
        </authorList>
    </citation>
    <scope>NUCLEOTIDE SEQUENCE [LARGE SCALE GENOMIC DNA]</scope>
    <source>
        <strain evidence="2">XHU 5031</strain>
    </source>
</reference>
<dbReference type="EMBL" id="JAFMPK010000047">
    <property type="protein sequence ID" value="MBO0610164.1"/>
    <property type="molecule type" value="Genomic_DNA"/>
</dbReference>
<dbReference type="InterPro" id="IPR023214">
    <property type="entry name" value="HAD_sf"/>
</dbReference>
<dbReference type="Pfam" id="PF00702">
    <property type="entry name" value="Hydrolase"/>
    <property type="match status" value="1"/>
</dbReference>
<gene>
    <name evidence="1" type="ORF">J0911_14110</name>
</gene>